<dbReference type="AlphaFoldDB" id="A0A6A6QMG3"/>
<keyword evidence="3" id="KW-1185">Reference proteome</keyword>
<evidence type="ECO:0000313" key="2">
    <source>
        <dbReference type="EMBL" id="KAF2492107.1"/>
    </source>
</evidence>
<accession>A0A6A6QMG3</accession>
<proteinExistence type="predicted"/>
<dbReference type="EMBL" id="MU004194">
    <property type="protein sequence ID" value="KAF2492107.1"/>
    <property type="molecule type" value="Genomic_DNA"/>
</dbReference>
<protein>
    <submittedName>
        <fullName evidence="2">Uncharacterized protein</fullName>
    </submittedName>
</protein>
<gene>
    <name evidence="2" type="ORF">BU16DRAFT_564572</name>
</gene>
<reference evidence="2" key="1">
    <citation type="journal article" date="2020" name="Stud. Mycol.">
        <title>101 Dothideomycetes genomes: a test case for predicting lifestyles and emergence of pathogens.</title>
        <authorList>
            <person name="Haridas S."/>
            <person name="Albert R."/>
            <person name="Binder M."/>
            <person name="Bloem J."/>
            <person name="Labutti K."/>
            <person name="Salamov A."/>
            <person name="Andreopoulos B."/>
            <person name="Baker S."/>
            <person name="Barry K."/>
            <person name="Bills G."/>
            <person name="Bluhm B."/>
            <person name="Cannon C."/>
            <person name="Castanera R."/>
            <person name="Culley D."/>
            <person name="Daum C."/>
            <person name="Ezra D."/>
            <person name="Gonzalez J."/>
            <person name="Henrissat B."/>
            <person name="Kuo A."/>
            <person name="Liang C."/>
            <person name="Lipzen A."/>
            <person name="Lutzoni F."/>
            <person name="Magnuson J."/>
            <person name="Mondo S."/>
            <person name="Nolan M."/>
            <person name="Ohm R."/>
            <person name="Pangilinan J."/>
            <person name="Park H.-J."/>
            <person name="Ramirez L."/>
            <person name="Alfaro M."/>
            <person name="Sun H."/>
            <person name="Tritt A."/>
            <person name="Yoshinaga Y."/>
            <person name="Zwiers L.-H."/>
            <person name="Turgeon B."/>
            <person name="Goodwin S."/>
            <person name="Spatafora J."/>
            <person name="Crous P."/>
            <person name="Grigoriev I."/>
        </authorList>
    </citation>
    <scope>NUCLEOTIDE SEQUENCE</scope>
    <source>
        <strain evidence="2">CBS 269.34</strain>
    </source>
</reference>
<evidence type="ECO:0000313" key="3">
    <source>
        <dbReference type="Proteomes" id="UP000799750"/>
    </source>
</evidence>
<feature type="compositionally biased region" description="Polar residues" evidence="1">
    <location>
        <begin position="1"/>
        <end position="14"/>
    </location>
</feature>
<name>A0A6A6QMG3_9PEZI</name>
<sequence length="143" mass="15063">MQASSRGPSFTTLPDGSDPAPARSKPIPQHGEGPIPSRRAKSRYQLHNPRSLHPKPPNTASYGRSPILGPPPFAYSPSSDRPQHHHLHPPPPPSTPPAPAPACCSSATGQYGGERGGPMDAEPCAMTADSSFGLLAYVDWSRG</sequence>
<evidence type="ECO:0000256" key="1">
    <source>
        <dbReference type="SAM" id="MobiDB-lite"/>
    </source>
</evidence>
<feature type="compositionally biased region" description="Pro residues" evidence="1">
    <location>
        <begin position="89"/>
        <end position="100"/>
    </location>
</feature>
<organism evidence="2 3">
    <name type="scientific">Lophium mytilinum</name>
    <dbReference type="NCBI Taxonomy" id="390894"/>
    <lineage>
        <taxon>Eukaryota</taxon>
        <taxon>Fungi</taxon>
        <taxon>Dikarya</taxon>
        <taxon>Ascomycota</taxon>
        <taxon>Pezizomycotina</taxon>
        <taxon>Dothideomycetes</taxon>
        <taxon>Pleosporomycetidae</taxon>
        <taxon>Mytilinidiales</taxon>
        <taxon>Mytilinidiaceae</taxon>
        <taxon>Lophium</taxon>
    </lineage>
</organism>
<dbReference type="Proteomes" id="UP000799750">
    <property type="component" value="Unassembled WGS sequence"/>
</dbReference>
<feature type="region of interest" description="Disordered" evidence="1">
    <location>
        <begin position="1"/>
        <end position="122"/>
    </location>
</feature>